<evidence type="ECO:0000256" key="1">
    <source>
        <dbReference type="SAM" id="Phobius"/>
    </source>
</evidence>
<keyword evidence="1" id="KW-0812">Transmembrane</keyword>
<organism evidence="2 3">
    <name type="scientific">Penicillium diatomitis</name>
    <dbReference type="NCBI Taxonomy" id="2819901"/>
    <lineage>
        <taxon>Eukaryota</taxon>
        <taxon>Fungi</taxon>
        <taxon>Dikarya</taxon>
        <taxon>Ascomycota</taxon>
        <taxon>Pezizomycotina</taxon>
        <taxon>Eurotiomycetes</taxon>
        <taxon>Eurotiomycetidae</taxon>
        <taxon>Eurotiales</taxon>
        <taxon>Aspergillaceae</taxon>
        <taxon>Penicillium</taxon>
    </lineage>
</organism>
<protein>
    <submittedName>
        <fullName evidence="2">Uncharacterized protein</fullName>
    </submittedName>
</protein>
<evidence type="ECO:0000313" key="2">
    <source>
        <dbReference type="EMBL" id="KAJ5481111.1"/>
    </source>
</evidence>
<sequence>MALVRDPYFWKRFSTAVHLQEVESRSNSECISPVKILMSRKSDSWLERERRKRRRTLVWGFVIFFGVLLVVIGGIIVWWLARHHWMQRVEP</sequence>
<keyword evidence="1" id="KW-0472">Membrane</keyword>
<keyword evidence="1" id="KW-1133">Transmembrane helix</keyword>
<dbReference type="AlphaFoldDB" id="A0A9W9X3H4"/>
<name>A0A9W9X3H4_9EURO</name>
<dbReference type="RefSeq" id="XP_056788541.1">
    <property type="nucleotide sequence ID" value="XM_056936606.1"/>
</dbReference>
<gene>
    <name evidence="2" type="ORF">N7539_007005</name>
</gene>
<dbReference type="GeneID" id="81626855"/>
<dbReference type="EMBL" id="JAPWDQ010000009">
    <property type="protein sequence ID" value="KAJ5481111.1"/>
    <property type="molecule type" value="Genomic_DNA"/>
</dbReference>
<proteinExistence type="predicted"/>
<feature type="transmembrane region" description="Helical" evidence="1">
    <location>
        <begin position="57"/>
        <end position="81"/>
    </location>
</feature>
<reference evidence="2" key="1">
    <citation type="submission" date="2022-12" db="EMBL/GenBank/DDBJ databases">
        <authorList>
            <person name="Petersen C."/>
        </authorList>
    </citation>
    <scope>NUCLEOTIDE SEQUENCE</scope>
    <source>
        <strain evidence="2">IBT 30728</strain>
    </source>
</reference>
<reference evidence="2" key="2">
    <citation type="journal article" date="2023" name="IMA Fungus">
        <title>Comparative genomic study of the Penicillium genus elucidates a diverse pangenome and 15 lateral gene transfer events.</title>
        <authorList>
            <person name="Petersen C."/>
            <person name="Sorensen T."/>
            <person name="Nielsen M.R."/>
            <person name="Sondergaard T.E."/>
            <person name="Sorensen J.L."/>
            <person name="Fitzpatrick D.A."/>
            <person name="Frisvad J.C."/>
            <person name="Nielsen K.L."/>
        </authorList>
    </citation>
    <scope>NUCLEOTIDE SEQUENCE</scope>
    <source>
        <strain evidence="2">IBT 30728</strain>
    </source>
</reference>
<comment type="caution">
    <text evidence="2">The sequence shown here is derived from an EMBL/GenBank/DDBJ whole genome shotgun (WGS) entry which is preliminary data.</text>
</comment>
<evidence type="ECO:0000313" key="3">
    <source>
        <dbReference type="Proteomes" id="UP001148312"/>
    </source>
</evidence>
<dbReference type="Proteomes" id="UP001148312">
    <property type="component" value="Unassembled WGS sequence"/>
</dbReference>
<keyword evidence="3" id="KW-1185">Reference proteome</keyword>
<accession>A0A9W9X3H4</accession>